<dbReference type="EMBL" id="KN838545">
    <property type="protein sequence ID" value="KIK07749.1"/>
    <property type="molecule type" value="Genomic_DNA"/>
</dbReference>
<dbReference type="Proteomes" id="UP000054477">
    <property type="component" value="Unassembled WGS sequence"/>
</dbReference>
<dbReference type="HOGENOM" id="CLU_2661218_0_0_1"/>
<evidence type="ECO:0000313" key="3">
    <source>
        <dbReference type="Proteomes" id="UP000054477"/>
    </source>
</evidence>
<gene>
    <name evidence="2" type="ORF">K443DRAFT_86533</name>
</gene>
<name>A0A0C9Y1F1_9AGAR</name>
<keyword evidence="3" id="KW-1185">Reference proteome</keyword>
<keyword evidence="1" id="KW-1133">Transmembrane helix</keyword>
<protein>
    <submittedName>
        <fullName evidence="2">Uncharacterized protein</fullName>
    </submittedName>
</protein>
<sequence length="76" mass="8584">SLFCLRKTLYCATVPVLHPIHLGFVLCLYHFFLPPSHSQQASITHSSIILSFYSFFLVTTKISSIHPSHPNDDPTI</sequence>
<reference evidence="2 3" key="1">
    <citation type="submission" date="2014-04" db="EMBL/GenBank/DDBJ databases">
        <authorList>
            <consortium name="DOE Joint Genome Institute"/>
            <person name="Kuo A."/>
            <person name="Kohler A."/>
            <person name="Nagy L.G."/>
            <person name="Floudas D."/>
            <person name="Copeland A."/>
            <person name="Barry K.W."/>
            <person name="Cichocki N."/>
            <person name="Veneault-Fourrey C."/>
            <person name="LaButti K."/>
            <person name="Lindquist E.A."/>
            <person name="Lipzen A."/>
            <person name="Lundell T."/>
            <person name="Morin E."/>
            <person name="Murat C."/>
            <person name="Sun H."/>
            <person name="Tunlid A."/>
            <person name="Henrissat B."/>
            <person name="Grigoriev I.V."/>
            <person name="Hibbett D.S."/>
            <person name="Martin F."/>
            <person name="Nordberg H.P."/>
            <person name="Cantor M.N."/>
            <person name="Hua S.X."/>
        </authorList>
    </citation>
    <scope>NUCLEOTIDE SEQUENCE [LARGE SCALE GENOMIC DNA]</scope>
    <source>
        <strain evidence="2 3">LaAM-08-1</strain>
    </source>
</reference>
<proteinExistence type="predicted"/>
<feature type="non-terminal residue" evidence="2">
    <location>
        <position position="76"/>
    </location>
</feature>
<keyword evidence="1" id="KW-0812">Transmembrane</keyword>
<evidence type="ECO:0000313" key="2">
    <source>
        <dbReference type="EMBL" id="KIK07749.1"/>
    </source>
</evidence>
<keyword evidence="1" id="KW-0472">Membrane</keyword>
<feature type="transmembrane region" description="Helical" evidence="1">
    <location>
        <begin position="9"/>
        <end position="32"/>
    </location>
</feature>
<organism evidence="2 3">
    <name type="scientific">Laccaria amethystina LaAM-08-1</name>
    <dbReference type="NCBI Taxonomy" id="1095629"/>
    <lineage>
        <taxon>Eukaryota</taxon>
        <taxon>Fungi</taxon>
        <taxon>Dikarya</taxon>
        <taxon>Basidiomycota</taxon>
        <taxon>Agaricomycotina</taxon>
        <taxon>Agaricomycetes</taxon>
        <taxon>Agaricomycetidae</taxon>
        <taxon>Agaricales</taxon>
        <taxon>Agaricineae</taxon>
        <taxon>Hydnangiaceae</taxon>
        <taxon>Laccaria</taxon>
    </lineage>
</organism>
<dbReference type="AlphaFoldDB" id="A0A0C9Y1F1"/>
<reference evidence="3" key="2">
    <citation type="submission" date="2015-01" db="EMBL/GenBank/DDBJ databases">
        <title>Evolutionary Origins and Diversification of the Mycorrhizal Mutualists.</title>
        <authorList>
            <consortium name="DOE Joint Genome Institute"/>
            <consortium name="Mycorrhizal Genomics Consortium"/>
            <person name="Kohler A."/>
            <person name="Kuo A."/>
            <person name="Nagy L.G."/>
            <person name="Floudas D."/>
            <person name="Copeland A."/>
            <person name="Barry K.W."/>
            <person name="Cichocki N."/>
            <person name="Veneault-Fourrey C."/>
            <person name="LaButti K."/>
            <person name="Lindquist E.A."/>
            <person name="Lipzen A."/>
            <person name="Lundell T."/>
            <person name="Morin E."/>
            <person name="Murat C."/>
            <person name="Riley R."/>
            <person name="Ohm R."/>
            <person name="Sun H."/>
            <person name="Tunlid A."/>
            <person name="Henrissat B."/>
            <person name="Grigoriev I.V."/>
            <person name="Hibbett D.S."/>
            <person name="Martin F."/>
        </authorList>
    </citation>
    <scope>NUCLEOTIDE SEQUENCE [LARGE SCALE GENOMIC DNA]</scope>
    <source>
        <strain evidence="3">LaAM-08-1</strain>
    </source>
</reference>
<feature type="transmembrane region" description="Helical" evidence="1">
    <location>
        <begin position="38"/>
        <end position="58"/>
    </location>
</feature>
<evidence type="ECO:0000256" key="1">
    <source>
        <dbReference type="SAM" id="Phobius"/>
    </source>
</evidence>
<accession>A0A0C9Y1F1</accession>